<keyword evidence="4" id="KW-1185">Reference proteome</keyword>
<name>A0A7I8DIM8_9BACL</name>
<feature type="transmembrane region" description="Helical" evidence="1">
    <location>
        <begin position="6"/>
        <end position="23"/>
    </location>
</feature>
<dbReference type="EMBL" id="AP023366">
    <property type="protein sequence ID" value="BCJ87701.1"/>
    <property type="molecule type" value="Genomic_DNA"/>
</dbReference>
<keyword evidence="1" id="KW-0472">Membrane</keyword>
<sequence>MKKGEMMISIIIISLCIVFLWMLRDFPPALSKEDVGPALFPGILLGVLLILSIVQLFMSIRGKSILVKLVDNKLQIVAGGLLLLYILLIPILGYLLVTPLFLVILSRLLKVKSWMVSVFYSLAMSGLIWYFFEKVSGVPLPSGIL</sequence>
<feature type="domain" description="DUF1468" evidence="2">
    <location>
        <begin position="8"/>
        <end position="141"/>
    </location>
</feature>
<evidence type="ECO:0000259" key="2">
    <source>
        <dbReference type="Pfam" id="PF07331"/>
    </source>
</evidence>
<keyword evidence="1" id="KW-1133">Transmembrane helix</keyword>
<organism evidence="3 4">
    <name type="scientific">Effusibacillus dendaii</name>
    <dbReference type="NCBI Taxonomy" id="2743772"/>
    <lineage>
        <taxon>Bacteria</taxon>
        <taxon>Bacillati</taxon>
        <taxon>Bacillota</taxon>
        <taxon>Bacilli</taxon>
        <taxon>Bacillales</taxon>
        <taxon>Alicyclobacillaceae</taxon>
        <taxon>Effusibacillus</taxon>
    </lineage>
</organism>
<feature type="transmembrane region" description="Helical" evidence="1">
    <location>
        <begin position="35"/>
        <end position="58"/>
    </location>
</feature>
<evidence type="ECO:0000313" key="4">
    <source>
        <dbReference type="Proteomes" id="UP000593802"/>
    </source>
</evidence>
<reference evidence="3 4" key="1">
    <citation type="submission" date="2020-08" db="EMBL/GenBank/DDBJ databases">
        <title>Complete Genome Sequence of Effusibacillus dendaii Strain skT53, Isolated from Farmland soil.</title>
        <authorList>
            <person name="Konishi T."/>
            <person name="Kawasaki H."/>
        </authorList>
    </citation>
    <scope>NUCLEOTIDE SEQUENCE [LARGE SCALE GENOMIC DNA]</scope>
    <source>
        <strain evidence="4">skT53</strain>
    </source>
</reference>
<protein>
    <recommendedName>
        <fullName evidence="2">DUF1468 domain-containing protein</fullName>
    </recommendedName>
</protein>
<keyword evidence="1" id="KW-0812">Transmembrane</keyword>
<gene>
    <name evidence="3" type="ORF">skT53_26860</name>
</gene>
<evidence type="ECO:0000256" key="1">
    <source>
        <dbReference type="SAM" id="Phobius"/>
    </source>
</evidence>
<dbReference type="KEGG" id="eff:skT53_26860"/>
<feature type="transmembrane region" description="Helical" evidence="1">
    <location>
        <begin position="114"/>
        <end position="132"/>
    </location>
</feature>
<dbReference type="RefSeq" id="WP_200757973.1">
    <property type="nucleotide sequence ID" value="NZ_AP023366.1"/>
</dbReference>
<proteinExistence type="predicted"/>
<dbReference type="Pfam" id="PF07331">
    <property type="entry name" value="TctB"/>
    <property type="match status" value="1"/>
</dbReference>
<evidence type="ECO:0000313" key="3">
    <source>
        <dbReference type="EMBL" id="BCJ87701.1"/>
    </source>
</evidence>
<accession>A0A7I8DIM8</accession>
<dbReference type="AlphaFoldDB" id="A0A7I8DIM8"/>
<dbReference type="InterPro" id="IPR009936">
    <property type="entry name" value="DUF1468"/>
</dbReference>
<dbReference type="Proteomes" id="UP000593802">
    <property type="component" value="Chromosome"/>
</dbReference>
<feature type="transmembrane region" description="Helical" evidence="1">
    <location>
        <begin position="78"/>
        <end position="102"/>
    </location>
</feature>